<dbReference type="RefSeq" id="WP_132007169.1">
    <property type="nucleotide sequence ID" value="NZ_SMFK01000010.1"/>
</dbReference>
<dbReference type="InterPro" id="IPR055151">
    <property type="entry name" value="GH113"/>
</dbReference>
<evidence type="ECO:0000313" key="1">
    <source>
        <dbReference type="EMBL" id="TDD95530.1"/>
    </source>
</evidence>
<sequence>MFKNLKYFLIPILLLIMSSYAVFKNLIPAKIASSTNTITYKGMNLVAPIKELKSKTFEELKDNNINSISLIPYAFVNTDEITINYDNGRQWWGETSEGIKECIQQAHANNFKLMLKPHLWINHNTFTGHLDFKTESDWQKWETAYEKYILNFAQIAESQKIAIFCFGTELENPILKRPQYWLQLIQKIRKVYSGKLTYAANWDEFDKIPFWNELDFIGIDAYFPLSKSETPSVEELNLSWKKHILKIELIQKKYKKNVVFTEFGYRNSNNCADEPWTETNAIENNQAQANSYESLFQSFENKPWYKGGFAWKWFADDYYKERRYIDFTPQGKPALTIIKKYYK</sequence>
<accession>A0A4R5CBC6</accession>
<dbReference type="OrthoDB" id="9773531at2"/>
<keyword evidence="2" id="KW-1185">Reference proteome</keyword>
<dbReference type="SUPFAM" id="SSF51445">
    <property type="entry name" value="(Trans)glycosidases"/>
    <property type="match status" value="1"/>
</dbReference>
<gene>
    <name evidence="1" type="ORF">E0F76_13780</name>
</gene>
<evidence type="ECO:0008006" key="3">
    <source>
        <dbReference type="Google" id="ProtNLM"/>
    </source>
</evidence>
<comment type="caution">
    <text evidence="1">The sequence shown here is derived from an EMBL/GenBank/DDBJ whole genome shotgun (WGS) entry which is preliminary data.</text>
</comment>
<dbReference type="Pfam" id="PF22612">
    <property type="entry name" value="GH113"/>
    <property type="match status" value="1"/>
</dbReference>
<dbReference type="Gene3D" id="3.20.20.80">
    <property type="entry name" value="Glycosidases"/>
    <property type="match status" value="1"/>
</dbReference>
<dbReference type="AlphaFoldDB" id="A0A4R5CBC6"/>
<reference evidence="1 2" key="1">
    <citation type="submission" date="2019-03" db="EMBL/GenBank/DDBJ databases">
        <title>Flavobacterium AR-3-4 sp. nov. isolated from arctic soil.</title>
        <authorList>
            <person name="Chaudhary D.K."/>
        </authorList>
    </citation>
    <scope>NUCLEOTIDE SEQUENCE [LARGE SCALE GENOMIC DNA]</scope>
    <source>
        <strain evidence="1 2">AR-3-4</strain>
    </source>
</reference>
<proteinExistence type="predicted"/>
<evidence type="ECO:0000313" key="2">
    <source>
        <dbReference type="Proteomes" id="UP000295479"/>
    </source>
</evidence>
<dbReference type="Proteomes" id="UP000295479">
    <property type="component" value="Unassembled WGS sequence"/>
</dbReference>
<protein>
    <recommendedName>
        <fullName evidence="3">Glycoside hydrolase</fullName>
    </recommendedName>
</protein>
<name>A0A4R5CBC6_9FLAO</name>
<organism evidence="1 2">
    <name type="scientific">Flavobacterium cellulosilyticum</name>
    <dbReference type="NCBI Taxonomy" id="2541731"/>
    <lineage>
        <taxon>Bacteria</taxon>
        <taxon>Pseudomonadati</taxon>
        <taxon>Bacteroidota</taxon>
        <taxon>Flavobacteriia</taxon>
        <taxon>Flavobacteriales</taxon>
        <taxon>Flavobacteriaceae</taxon>
        <taxon>Flavobacterium</taxon>
    </lineage>
</organism>
<dbReference type="InterPro" id="IPR017853">
    <property type="entry name" value="GH"/>
</dbReference>
<dbReference type="EMBL" id="SMFK01000010">
    <property type="protein sequence ID" value="TDD95530.1"/>
    <property type="molecule type" value="Genomic_DNA"/>
</dbReference>
<dbReference type="CDD" id="cd19608">
    <property type="entry name" value="GH113_mannanase-like"/>
    <property type="match status" value="1"/>
</dbReference>